<reference evidence="2" key="1">
    <citation type="submission" date="2018-10" db="EMBL/GenBank/DDBJ databases">
        <title>Effector identification in a new, highly contiguous assembly of the strawberry crown rot pathogen Phytophthora cactorum.</title>
        <authorList>
            <person name="Armitage A.D."/>
            <person name="Nellist C.F."/>
            <person name="Bates H."/>
            <person name="Vickerstaff R.J."/>
            <person name="Harrison R.J."/>
        </authorList>
    </citation>
    <scope>NUCLEOTIDE SEQUENCE</scope>
    <source>
        <strain evidence="2">P415</strain>
    </source>
</reference>
<evidence type="ECO:0000313" key="2">
    <source>
        <dbReference type="EMBL" id="KAG2975706.1"/>
    </source>
</evidence>
<dbReference type="EMBL" id="RCML01000484">
    <property type="protein sequence ID" value="KAG2975706.1"/>
    <property type="molecule type" value="Genomic_DNA"/>
</dbReference>
<evidence type="ECO:0000256" key="1">
    <source>
        <dbReference type="SAM" id="MobiDB-lite"/>
    </source>
</evidence>
<organism evidence="2 3">
    <name type="scientific">Phytophthora cactorum</name>
    <dbReference type="NCBI Taxonomy" id="29920"/>
    <lineage>
        <taxon>Eukaryota</taxon>
        <taxon>Sar</taxon>
        <taxon>Stramenopiles</taxon>
        <taxon>Oomycota</taxon>
        <taxon>Peronosporomycetes</taxon>
        <taxon>Peronosporales</taxon>
        <taxon>Peronosporaceae</taxon>
        <taxon>Phytophthora</taxon>
    </lineage>
</organism>
<gene>
    <name evidence="2" type="ORF">PC118_g13777</name>
</gene>
<evidence type="ECO:0000313" key="3">
    <source>
        <dbReference type="Proteomes" id="UP000697107"/>
    </source>
</evidence>
<dbReference type="Proteomes" id="UP000697107">
    <property type="component" value="Unassembled WGS sequence"/>
</dbReference>
<dbReference type="AlphaFoldDB" id="A0A8T1FHH0"/>
<feature type="region of interest" description="Disordered" evidence="1">
    <location>
        <begin position="1"/>
        <end position="30"/>
    </location>
</feature>
<sequence>MCNLFANTENVSSLKTPNTYAGTAKAEDEKNTMTKHRYCRLETSLDAVISTFPIFSRSRVRCQDHPIVPYA</sequence>
<comment type="caution">
    <text evidence="2">The sequence shown here is derived from an EMBL/GenBank/DDBJ whole genome shotgun (WGS) entry which is preliminary data.</text>
</comment>
<accession>A0A8T1FHH0</accession>
<feature type="compositionally biased region" description="Polar residues" evidence="1">
    <location>
        <begin position="1"/>
        <end position="21"/>
    </location>
</feature>
<name>A0A8T1FHH0_9STRA</name>
<protein>
    <submittedName>
        <fullName evidence="2">Uncharacterized protein</fullName>
    </submittedName>
</protein>
<proteinExistence type="predicted"/>